<comment type="caution">
    <text evidence="1">The sequence shown here is derived from an EMBL/GenBank/DDBJ whole genome shotgun (WGS) entry which is preliminary data.</text>
</comment>
<reference evidence="1 2" key="1">
    <citation type="submission" date="2016-03" db="EMBL/GenBank/DDBJ databases">
        <title>Choanephora cucurbitarum.</title>
        <authorList>
            <person name="Min B."/>
            <person name="Park H."/>
            <person name="Park J.-H."/>
            <person name="Shin H.-D."/>
            <person name="Choi I.-G."/>
        </authorList>
    </citation>
    <scope>NUCLEOTIDE SEQUENCE [LARGE SCALE GENOMIC DNA]</scope>
    <source>
        <strain evidence="1 2">KUS-F28377</strain>
    </source>
</reference>
<evidence type="ECO:0000313" key="1">
    <source>
        <dbReference type="EMBL" id="OBZ80176.1"/>
    </source>
</evidence>
<dbReference type="AlphaFoldDB" id="A0A1C7MUR5"/>
<proteinExistence type="predicted"/>
<accession>A0A1C7MUR5</accession>
<gene>
    <name evidence="1" type="ORF">A0J61_11775</name>
</gene>
<evidence type="ECO:0000313" key="2">
    <source>
        <dbReference type="Proteomes" id="UP000093000"/>
    </source>
</evidence>
<sequence>CRVLVVEPSNDQHVAEDILAATTASDECQSECTRSKYLPSTPIASSLFAMVLLLRKNQLSDLSCETVMAFCNMVLCLTEEDFRFPKSVATYDTWCELAQFASASIKQYASCTTCHAIHPFDTAEEKQTIQQQPKCLDEGLFLNSPACQTSLLARNQYGTLAPVRTFFSNSLINTLKTFFMRDEFADRIQQWKQRQVLPDTLSDIYDGDVWKTFKLKKTDTQPFVLENDYNLLLTLNCDWFQAYKDSYSIGVIYLTVQNLPREVGNLRANTILVCLINGPKEPMTHEMNHYLRPLVKELLVLMNGVKMDTKKHGTQTVKAALSLCMMDLPAQRKVAGFTSFNSLNACHKCKKQFASIIQGDKA</sequence>
<dbReference type="OrthoDB" id="3039677at2759"/>
<dbReference type="EMBL" id="LUGH01002466">
    <property type="protein sequence ID" value="OBZ80176.1"/>
    <property type="molecule type" value="Genomic_DNA"/>
</dbReference>
<organism evidence="1 2">
    <name type="scientific">Choanephora cucurbitarum</name>
    <dbReference type="NCBI Taxonomy" id="101091"/>
    <lineage>
        <taxon>Eukaryota</taxon>
        <taxon>Fungi</taxon>
        <taxon>Fungi incertae sedis</taxon>
        <taxon>Mucoromycota</taxon>
        <taxon>Mucoromycotina</taxon>
        <taxon>Mucoromycetes</taxon>
        <taxon>Mucorales</taxon>
        <taxon>Mucorineae</taxon>
        <taxon>Choanephoraceae</taxon>
        <taxon>Choanephoroideae</taxon>
        <taxon>Choanephora</taxon>
    </lineage>
</organism>
<keyword evidence="2" id="KW-1185">Reference proteome</keyword>
<name>A0A1C7MUR5_9FUNG</name>
<dbReference type="InParanoid" id="A0A1C7MUR5"/>
<protein>
    <submittedName>
        <fullName evidence="1">Uncharacterized protein</fullName>
    </submittedName>
</protein>
<dbReference type="Pfam" id="PF02992">
    <property type="entry name" value="Transposase_21"/>
    <property type="match status" value="1"/>
</dbReference>
<dbReference type="InterPro" id="IPR004242">
    <property type="entry name" value="Transposase_21"/>
</dbReference>
<dbReference type="Proteomes" id="UP000093000">
    <property type="component" value="Unassembled WGS sequence"/>
</dbReference>
<feature type="non-terminal residue" evidence="1">
    <location>
        <position position="1"/>
    </location>
</feature>
<dbReference type="STRING" id="101091.A0A1C7MUR5"/>
<feature type="non-terminal residue" evidence="1">
    <location>
        <position position="362"/>
    </location>
</feature>